<proteinExistence type="predicted"/>
<dbReference type="RefSeq" id="WP_310921715.1">
    <property type="nucleotide sequence ID" value="NZ_JAMQON010000009.1"/>
</dbReference>
<name>A0ABU2FI03_9EURY</name>
<evidence type="ECO:0000313" key="1">
    <source>
        <dbReference type="EMBL" id="MDS0261866.1"/>
    </source>
</evidence>
<reference evidence="1 2" key="1">
    <citation type="submission" date="2022-06" db="EMBL/GenBank/DDBJ databases">
        <title>Haloarcula sp. a new haloarchaeum isolate from saline soil.</title>
        <authorList>
            <person name="Strakova D."/>
            <person name="Galisteo C."/>
            <person name="Sanchez-Porro C."/>
            <person name="Ventosa A."/>
        </authorList>
    </citation>
    <scope>NUCLEOTIDE SEQUENCE [LARGE SCALE GENOMIC DNA]</scope>
    <source>
        <strain evidence="1 2">S1CR25-12</strain>
    </source>
</reference>
<organism evidence="1 2">
    <name type="scientific">Haloarcula saliterrae</name>
    <dbReference type="NCBI Taxonomy" id="2950534"/>
    <lineage>
        <taxon>Archaea</taxon>
        <taxon>Methanobacteriati</taxon>
        <taxon>Methanobacteriota</taxon>
        <taxon>Stenosarchaea group</taxon>
        <taxon>Halobacteria</taxon>
        <taxon>Halobacteriales</taxon>
        <taxon>Haloarculaceae</taxon>
        <taxon>Haloarcula</taxon>
    </lineage>
</organism>
<evidence type="ECO:0008006" key="3">
    <source>
        <dbReference type="Google" id="ProtNLM"/>
    </source>
</evidence>
<dbReference type="EMBL" id="JAMQON010000009">
    <property type="protein sequence ID" value="MDS0261866.1"/>
    <property type="molecule type" value="Genomic_DNA"/>
</dbReference>
<protein>
    <recommendedName>
        <fullName evidence="3">Co-chaperone DjlA N-terminal domain-containing protein</fullName>
    </recommendedName>
</protein>
<gene>
    <name evidence="1" type="ORF">NDI56_20895</name>
</gene>
<dbReference type="Proteomes" id="UP001259659">
    <property type="component" value="Unassembled WGS sequence"/>
</dbReference>
<sequence>MWIPILSAIAGAVFGQLIRYGFHRYQNKQQAVTEWNEDAITQISRGHGVCESARDRSDLNYGSISNEAAKTAQKLKALVNPYPDGVDDEAAEQVRALYVVFRKLAALTEASEEKATDEALDEIFEMGQQEYSQADNLDMGDAVNESTEYSPLMDKLFKKSDTDARIFGSQFGEQIEEVQTLEEMIQQMAPQVTDDQELIAKAVESQFISDEWEDGLSLGVRIYLQIAANLSTEAINYISEMNNMETVA</sequence>
<keyword evidence="2" id="KW-1185">Reference proteome</keyword>
<comment type="caution">
    <text evidence="1">The sequence shown here is derived from an EMBL/GenBank/DDBJ whole genome shotgun (WGS) entry which is preliminary data.</text>
</comment>
<evidence type="ECO:0000313" key="2">
    <source>
        <dbReference type="Proteomes" id="UP001259659"/>
    </source>
</evidence>
<accession>A0ABU2FI03</accession>